<evidence type="ECO:0000313" key="2">
    <source>
        <dbReference type="Proteomes" id="UP000060602"/>
    </source>
</evidence>
<proteinExistence type="predicted"/>
<organism evidence="1 2">
    <name type="scientific">Alcaligenes xylosoxydans xylosoxydans</name>
    <name type="common">Achromobacter xylosoxidans</name>
    <dbReference type="NCBI Taxonomy" id="85698"/>
    <lineage>
        <taxon>Bacteria</taxon>
        <taxon>Pseudomonadati</taxon>
        <taxon>Pseudomonadota</taxon>
        <taxon>Betaproteobacteria</taxon>
        <taxon>Burkholderiales</taxon>
        <taxon>Alcaligenaceae</taxon>
        <taxon>Achromobacter</taxon>
    </lineage>
</organism>
<sequence>MCLFPRSSAPCAAFRGRRARVVGKSDAITVLHAIPDTAPLHANPRAIPNGRALCAAAPAVLPTLRLARGCRALRPVAARQPRAL</sequence>
<name>A0A120LHV1_ALCXX</name>
<accession>A0A120LHV1</accession>
<protein>
    <submittedName>
        <fullName evidence="1">Uncharacterized protein</fullName>
    </submittedName>
</protein>
<gene>
    <name evidence="1" type="ORF">AL504_21685</name>
</gene>
<dbReference type="AlphaFoldDB" id="A0A120LHV1"/>
<dbReference type="Proteomes" id="UP000060602">
    <property type="component" value="Chromosome"/>
</dbReference>
<reference evidence="2" key="1">
    <citation type="submission" date="2015-12" db="EMBL/GenBank/DDBJ databases">
        <title>FDA dAtabase for Regulatory Grade micrObial Sequences (FDA-ARGOS): Supporting development and validation of Infectious Disease Dx tests.</title>
        <authorList>
            <person name="Case J."/>
            <person name="Tallon L."/>
            <person name="Sadzewicz L."/>
            <person name="Sengamalay N."/>
            <person name="Ott S."/>
            <person name="Godinez A."/>
            <person name="Nagaraj S."/>
            <person name="Nadendla S."/>
            <person name="Sichtig H."/>
        </authorList>
    </citation>
    <scope>NUCLEOTIDE SEQUENCE [LARGE SCALE GENOMIC DNA]</scope>
    <source>
        <strain evidence="2">FDAARGOS_147</strain>
    </source>
</reference>
<evidence type="ECO:0000313" key="1">
    <source>
        <dbReference type="EMBL" id="AMG38408.1"/>
    </source>
</evidence>
<dbReference type="EMBL" id="CP014060">
    <property type="protein sequence ID" value="AMG38408.1"/>
    <property type="molecule type" value="Genomic_DNA"/>
</dbReference>